<dbReference type="Proteomes" id="UP001556367">
    <property type="component" value="Unassembled WGS sequence"/>
</dbReference>
<feature type="compositionally biased region" description="Polar residues" evidence="1">
    <location>
        <begin position="57"/>
        <end position="70"/>
    </location>
</feature>
<name>A0ABR3IQI4_9AGAR</name>
<protein>
    <submittedName>
        <fullName evidence="2">Uncharacterized protein</fullName>
    </submittedName>
</protein>
<gene>
    <name evidence="2" type="ORF">HGRIS_014745</name>
</gene>
<dbReference type="EMBL" id="JASNQZ010000017">
    <property type="protein sequence ID" value="KAL0945586.1"/>
    <property type="molecule type" value="Genomic_DNA"/>
</dbReference>
<reference evidence="3" key="1">
    <citation type="submission" date="2024-06" db="EMBL/GenBank/DDBJ databases">
        <title>Multi-omics analyses provide insights into the biosynthesis of the anticancer antibiotic pleurotin in Hohenbuehelia grisea.</title>
        <authorList>
            <person name="Weaver J.A."/>
            <person name="Alberti F."/>
        </authorList>
    </citation>
    <scope>NUCLEOTIDE SEQUENCE [LARGE SCALE GENOMIC DNA]</scope>
    <source>
        <strain evidence="3">T-177</strain>
    </source>
</reference>
<organism evidence="2 3">
    <name type="scientific">Hohenbuehelia grisea</name>
    <dbReference type="NCBI Taxonomy" id="104357"/>
    <lineage>
        <taxon>Eukaryota</taxon>
        <taxon>Fungi</taxon>
        <taxon>Dikarya</taxon>
        <taxon>Basidiomycota</taxon>
        <taxon>Agaricomycotina</taxon>
        <taxon>Agaricomycetes</taxon>
        <taxon>Agaricomycetidae</taxon>
        <taxon>Agaricales</taxon>
        <taxon>Pleurotineae</taxon>
        <taxon>Pleurotaceae</taxon>
        <taxon>Hohenbuehelia</taxon>
    </lineage>
</organism>
<evidence type="ECO:0000313" key="3">
    <source>
        <dbReference type="Proteomes" id="UP001556367"/>
    </source>
</evidence>
<feature type="region of interest" description="Disordered" evidence="1">
    <location>
        <begin position="28"/>
        <end position="80"/>
    </location>
</feature>
<evidence type="ECO:0000256" key="1">
    <source>
        <dbReference type="SAM" id="MobiDB-lite"/>
    </source>
</evidence>
<keyword evidence="3" id="KW-1185">Reference proteome</keyword>
<proteinExistence type="predicted"/>
<accession>A0ABR3IQI4</accession>
<comment type="caution">
    <text evidence="2">The sequence shown here is derived from an EMBL/GenBank/DDBJ whole genome shotgun (WGS) entry which is preliminary data.</text>
</comment>
<sequence length="417" mass="46722">MSSSPDSKPKKRREILLLFARVGRVFAIRQKKQPHDDPTTSNVAGSESVAPAHGRATESNATPTQGNSATSERREVSRSRRITQGVAGIADVLAPGVGLVPLAGNYLKSALELVNKLIKLADKHKQNGEDIRGLNDRLTNVRSCLSNPEIPDSLHLRQLNFKLQALLSDLSQLSSDSALRAEATSQAIEQISEELNHSFQQFWFWEDDRRARELKAKLTQVEQSLALVVTPDYIRLVDLFGNQHQISMSMGETLEQLIHHLGGAYRSGDPHQKVINTYISANLFDLCLDKGPHGFKTLPEGFDFFGPGMVVVMRAIELWDEEKATEDFKCPVLSCLARTPVEKRNDGYIMCIRCEGRFEITNRSEALFDNSWVAREAANRFNVVVKHFRIDKHKPVRELLPRVSDLAHSFNFIVGGM</sequence>
<evidence type="ECO:0000313" key="2">
    <source>
        <dbReference type="EMBL" id="KAL0945586.1"/>
    </source>
</evidence>